<keyword evidence="2 14" id="KW-0812">Transmembrane</keyword>
<keyword evidence="5" id="KW-0813">Transport</keyword>
<proteinExistence type="inferred from homology"/>
<dbReference type="FunFam" id="1.10.287.110:FF:000001">
    <property type="entry name" value="Import inner membrane translocase subunit tim14"/>
    <property type="match status" value="1"/>
</dbReference>
<keyword evidence="8" id="KW-0143">Chaperone</keyword>
<keyword evidence="17" id="KW-1185">Reference proteome</keyword>
<dbReference type="InParanoid" id="H2ATC8"/>
<evidence type="ECO:0000256" key="1">
    <source>
        <dbReference type="ARBA" id="ARBA00004434"/>
    </source>
</evidence>
<evidence type="ECO:0000256" key="3">
    <source>
        <dbReference type="ARBA" id="ARBA00022792"/>
    </source>
</evidence>
<dbReference type="GO" id="GO:0001405">
    <property type="term" value="C:PAM complex, Tim23 associated import motor"/>
    <property type="evidence" value="ECO:0007669"/>
    <property type="project" value="EnsemblFungi"/>
</dbReference>
<dbReference type="RefSeq" id="XP_003956763.1">
    <property type="nucleotide sequence ID" value="XM_003956714.1"/>
</dbReference>
<dbReference type="HOGENOM" id="CLU_017633_13_0_1"/>
<dbReference type="InterPro" id="IPR001623">
    <property type="entry name" value="DnaJ_domain"/>
</dbReference>
<dbReference type="GO" id="GO:0030150">
    <property type="term" value="P:protein import into mitochondrial matrix"/>
    <property type="evidence" value="ECO:0007669"/>
    <property type="project" value="EnsemblFungi"/>
</dbReference>
<evidence type="ECO:0000256" key="4">
    <source>
        <dbReference type="ARBA" id="ARBA00022989"/>
    </source>
</evidence>
<protein>
    <recommendedName>
        <fullName evidence="11">Mitochondrial import inner membrane translocase subunit TIM14</fullName>
    </recommendedName>
    <alternativeName>
        <fullName evidence="12">Presequence translocated-associated motor subunit PAM18</fullName>
    </alternativeName>
</protein>
<evidence type="ECO:0000256" key="13">
    <source>
        <dbReference type="SAM" id="MobiDB-lite"/>
    </source>
</evidence>
<name>H2ATC8_KAZAF</name>
<comment type="function">
    <text evidence="9">Essential component of the PAM complex, a complex required for the translocation of transit peptide-containing proteins from the inner membrane into the mitochondrial matrix in an ATP-dependent manner. In the complex, it is required to stimulate activity of mtHSP70 (SSC1).</text>
</comment>
<dbReference type="PROSITE" id="PS50076">
    <property type="entry name" value="DNAJ_2"/>
    <property type="match status" value="1"/>
</dbReference>
<comment type="subcellular location">
    <subcellularLocation>
        <location evidence="1">Mitochondrion inner membrane</location>
        <topology evidence="1">Single-pass membrane protein</topology>
    </subcellularLocation>
</comment>
<dbReference type="STRING" id="1071382.H2ATC8"/>
<dbReference type="PANTHER" id="PTHR12763">
    <property type="match status" value="1"/>
</dbReference>
<gene>
    <name evidence="16" type="primary">KAFR0C06320</name>
    <name evidence="16" type="ORF">KAFR_0C06320</name>
</gene>
<dbReference type="GeneID" id="13885546"/>
<keyword evidence="7 14" id="KW-0472">Membrane</keyword>
<accession>H2ATC8</accession>
<dbReference type="AlphaFoldDB" id="H2ATC8"/>
<keyword evidence="3" id="KW-0999">Mitochondrion inner membrane</keyword>
<dbReference type="FunCoup" id="H2ATC8">
    <property type="interactions" value="64"/>
</dbReference>
<keyword evidence="6" id="KW-0496">Mitochondrion</keyword>
<dbReference type="InterPro" id="IPR036869">
    <property type="entry name" value="J_dom_sf"/>
</dbReference>
<dbReference type="Gene3D" id="1.10.287.110">
    <property type="entry name" value="DnaJ domain"/>
    <property type="match status" value="1"/>
</dbReference>
<evidence type="ECO:0000256" key="11">
    <source>
        <dbReference type="ARBA" id="ARBA00040828"/>
    </source>
</evidence>
<dbReference type="PANTHER" id="PTHR12763:SF28">
    <property type="entry name" value="GEO10507P1-RELATED"/>
    <property type="match status" value="1"/>
</dbReference>
<dbReference type="Proteomes" id="UP000005220">
    <property type="component" value="Chromosome 3"/>
</dbReference>
<evidence type="ECO:0000256" key="2">
    <source>
        <dbReference type="ARBA" id="ARBA00022692"/>
    </source>
</evidence>
<dbReference type="eggNOG" id="KOG0723">
    <property type="taxonomic scope" value="Eukaryota"/>
</dbReference>
<evidence type="ECO:0000256" key="6">
    <source>
        <dbReference type="ARBA" id="ARBA00023128"/>
    </source>
</evidence>
<dbReference type="SUPFAM" id="SSF46565">
    <property type="entry name" value="Chaperone J-domain"/>
    <property type="match status" value="1"/>
</dbReference>
<evidence type="ECO:0000259" key="15">
    <source>
        <dbReference type="PROSITE" id="PS50076"/>
    </source>
</evidence>
<keyword evidence="4 14" id="KW-1133">Transmembrane helix</keyword>
<feature type="domain" description="J" evidence="15">
    <location>
        <begin position="91"/>
        <end position="149"/>
    </location>
</feature>
<dbReference type="KEGG" id="kaf:KAFR_0C06320"/>
<dbReference type="EMBL" id="HE650823">
    <property type="protein sequence ID" value="CCF57628.1"/>
    <property type="molecule type" value="Genomic_DNA"/>
</dbReference>
<sequence>MNSSSNGSDGMDTSGPVQRELPGVRRSRMDEYFDKSGDFMSRHPILTGVGTFFALYAAAGLYRSVRIKLNGGKVASSFLKGGFEPKMNVKEALQILNLKENNKLTTKRLKEVHRKIMLANHPDKGGSPYLATKINEAKDLIEKKGLVKK</sequence>
<feature type="region of interest" description="Disordered" evidence="13">
    <location>
        <begin position="1"/>
        <end position="26"/>
    </location>
</feature>
<dbReference type="GO" id="GO:0001671">
    <property type="term" value="F:ATPase activator activity"/>
    <property type="evidence" value="ECO:0007669"/>
    <property type="project" value="EnsemblFungi"/>
</dbReference>
<evidence type="ECO:0000313" key="17">
    <source>
        <dbReference type="Proteomes" id="UP000005220"/>
    </source>
</evidence>
<reference evidence="16 17" key="1">
    <citation type="journal article" date="2011" name="Proc. Natl. Acad. Sci. U.S.A.">
        <title>Evolutionary erosion of yeast sex chromosomes by mating-type switching accidents.</title>
        <authorList>
            <person name="Gordon J.L."/>
            <person name="Armisen D."/>
            <person name="Proux-Wera E."/>
            <person name="Oheigeartaigh S.S."/>
            <person name="Byrne K.P."/>
            <person name="Wolfe K.H."/>
        </authorList>
    </citation>
    <scope>NUCLEOTIDE SEQUENCE [LARGE SCALE GENOMIC DNA]</scope>
    <source>
        <strain evidence="17">ATCC 22294 / BCRC 22015 / CBS 2517 / CECT 1963 / NBRC 1671 / NRRL Y-8276</strain>
    </source>
</reference>
<organism evidence="16 17">
    <name type="scientific">Kazachstania africana (strain ATCC 22294 / BCRC 22015 / CBS 2517 / CECT 1963 / NBRC 1671 / NRRL Y-8276)</name>
    <name type="common">Yeast</name>
    <name type="synonym">Kluyveromyces africanus</name>
    <dbReference type="NCBI Taxonomy" id="1071382"/>
    <lineage>
        <taxon>Eukaryota</taxon>
        <taxon>Fungi</taxon>
        <taxon>Dikarya</taxon>
        <taxon>Ascomycota</taxon>
        <taxon>Saccharomycotina</taxon>
        <taxon>Saccharomycetes</taxon>
        <taxon>Saccharomycetales</taxon>
        <taxon>Saccharomycetaceae</taxon>
        <taxon>Kazachstania</taxon>
    </lineage>
</organism>
<evidence type="ECO:0000256" key="5">
    <source>
        <dbReference type="ARBA" id="ARBA00023010"/>
    </source>
</evidence>
<dbReference type="OrthoDB" id="240298at2759"/>
<keyword evidence="5" id="KW-0811">Translocation</keyword>
<comment type="similarity">
    <text evidence="10">Belongs to the TIM14 family.</text>
</comment>
<evidence type="ECO:0000256" key="12">
    <source>
        <dbReference type="ARBA" id="ARBA00041716"/>
    </source>
</evidence>
<feature type="transmembrane region" description="Helical" evidence="14">
    <location>
        <begin position="45"/>
        <end position="62"/>
    </location>
</feature>
<evidence type="ECO:0000313" key="16">
    <source>
        <dbReference type="EMBL" id="CCF57628.1"/>
    </source>
</evidence>
<dbReference type="SMART" id="SM00271">
    <property type="entry name" value="DnaJ"/>
    <property type="match status" value="1"/>
</dbReference>
<evidence type="ECO:0000256" key="7">
    <source>
        <dbReference type="ARBA" id="ARBA00023136"/>
    </source>
</evidence>
<keyword evidence="5" id="KW-0653">Protein transport</keyword>
<evidence type="ECO:0000256" key="8">
    <source>
        <dbReference type="ARBA" id="ARBA00023186"/>
    </source>
</evidence>
<evidence type="ECO:0000256" key="14">
    <source>
        <dbReference type="SAM" id="Phobius"/>
    </source>
</evidence>
<evidence type="ECO:0000256" key="9">
    <source>
        <dbReference type="ARBA" id="ARBA00037395"/>
    </source>
</evidence>
<evidence type="ECO:0000256" key="10">
    <source>
        <dbReference type="ARBA" id="ARBA00038105"/>
    </source>
</evidence>